<dbReference type="CDD" id="cd00688">
    <property type="entry name" value="ISOPREN_C2_like"/>
    <property type="match status" value="1"/>
</dbReference>
<dbReference type="Proteomes" id="UP000002892">
    <property type="component" value="Chromosome"/>
</dbReference>
<dbReference type="GO" id="GO:0005811">
    <property type="term" value="C:lipid droplet"/>
    <property type="evidence" value="ECO:0007669"/>
    <property type="project" value="InterPro"/>
</dbReference>
<evidence type="ECO:0000313" key="5">
    <source>
        <dbReference type="EMBL" id="AFM40195.1"/>
    </source>
</evidence>
<dbReference type="EMBL" id="CP003639">
    <property type="protein sequence ID" value="AFM40195.1"/>
    <property type="molecule type" value="Genomic_DNA"/>
</dbReference>
<evidence type="ECO:0000259" key="4">
    <source>
        <dbReference type="Pfam" id="PF13243"/>
    </source>
</evidence>
<sequence length="530" mass="58408">MELKSDVNECLAKARSYVAEGIEQILTGNLTEMYGVSPSPGASALAALALLAIGRGFEKAQRQGVQWLWQNRRGGWGKFPGDKPDPEITQIVNAVLQGSEGGWMAKIRLLSQARQFSEMVLSLGQRVVPGLEGPTPEETILPNILEEKVLAKLPLYGRPVVVAASILASDSPEGISRGIRYLLENQMSDGSWAEDIVATSLGILGLLRRGGNSTAVEKAGQWLASKQYSSGGWPAFDQLKIWSVGWAVCIFGEQMKRNEATPWLARAIDYLKEGQNSDGSYGSTPPHTHPDLDDTSVALTALHQVLRKQNKQGIELLRRLQNPDGSWGTFPSFTGLPPSISSEFPVYIASVDVTIHALEALWGSSQADDQTFWRGLNWLISQQDEQGAFPASWFEGKIYSTAQVLELLGKWKLSWEHWMIPRKIQAARKKGLEFLLKAQNHGDWGSVAETGLALSGLWRYGRFVPRDLMDNGVKNLLNAQKANGSFKPSYGGIYAKGWNYEEPLTTALTAIRALGRYQTLYVTKRAFLGF</sequence>
<dbReference type="InterPro" id="IPR032696">
    <property type="entry name" value="SQ_cyclase_C"/>
</dbReference>
<name>I4D321_DESAJ</name>
<dbReference type="SUPFAM" id="SSF48239">
    <property type="entry name" value="Terpenoid cyclases/Protein prenyltransferases"/>
    <property type="match status" value="2"/>
</dbReference>
<protein>
    <recommendedName>
        <fullName evidence="4">Squalene cyclase C-terminal domain-containing protein</fullName>
    </recommendedName>
</protein>
<evidence type="ECO:0000313" key="6">
    <source>
        <dbReference type="Proteomes" id="UP000002892"/>
    </source>
</evidence>
<dbReference type="KEGG" id="dai:Desaci_1161"/>
<dbReference type="PANTHER" id="PTHR11764">
    <property type="entry name" value="TERPENE CYCLASE/MUTASE FAMILY MEMBER"/>
    <property type="match status" value="1"/>
</dbReference>
<proteinExistence type="inferred from homology"/>
<evidence type="ECO:0000256" key="3">
    <source>
        <dbReference type="ARBA" id="ARBA00022737"/>
    </source>
</evidence>
<dbReference type="InterPro" id="IPR008930">
    <property type="entry name" value="Terpenoid_cyclase/PrenylTrfase"/>
</dbReference>
<reference evidence="5 6" key="1">
    <citation type="journal article" date="2012" name="J. Bacteriol.">
        <title>Complete genome sequences of Desulfosporosinus orientis DSM765T, Desulfosporosinus youngiae DSM17734T, Desulfosporosinus meridiei DSM13257T, and Desulfosporosinus acidiphilus DSM22704T.</title>
        <authorList>
            <person name="Pester M."/>
            <person name="Brambilla E."/>
            <person name="Alazard D."/>
            <person name="Rattei T."/>
            <person name="Weinmaier T."/>
            <person name="Han J."/>
            <person name="Lucas S."/>
            <person name="Lapidus A."/>
            <person name="Cheng J.F."/>
            <person name="Goodwin L."/>
            <person name="Pitluck S."/>
            <person name="Peters L."/>
            <person name="Ovchinnikova G."/>
            <person name="Teshima H."/>
            <person name="Detter J.C."/>
            <person name="Han C.S."/>
            <person name="Tapia R."/>
            <person name="Land M.L."/>
            <person name="Hauser L."/>
            <person name="Kyrpides N.C."/>
            <person name="Ivanova N.N."/>
            <person name="Pagani I."/>
            <person name="Huntmann M."/>
            <person name="Wei C.L."/>
            <person name="Davenport K.W."/>
            <person name="Daligault H."/>
            <person name="Chain P.S."/>
            <person name="Chen A."/>
            <person name="Mavromatis K."/>
            <person name="Markowitz V."/>
            <person name="Szeto E."/>
            <person name="Mikhailova N."/>
            <person name="Pati A."/>
            <person name="Wagner M."/>
            <person name="Woyke T."/>
            <person name="Ollivier B."/>
            <person name="Klenk H.P."/>
            <person name="Spring S."/>
            <person name="Loy A."/>
        </authorList>
    </citation>
    <scope>NUCLEOTIDE SEQUENCE [LARGE SCALE GENOMIC DNA]</scope>
    <source>
        <strain evidence="6">DSM 22704 / JCM 16185 / SJ4</strain>
    </source>
</reference>
<evidence type="ECO:0000256" key="2">
    <source>
        <dbReference type="ARBA" id="ARBA00009755"/>
    </source>
</evidence>
<organism evidence="5 6">
    <name type="scientific">Desulfosporosinus acidiphilus (strain DSM 22704 / JCM 16185 / SJ4)</name>
    <dbReference type="NCBI Taxonomy" id="646529"/>
    <lineage>
        <taxon>Bacteria</taxon>
        <taxon>Bacillati</taxon>
        <taxon>Bacillota</taxon>
        <taxon>Clostridia</taxon>
        <taxon>Eubacteriales</taxon>
        <taxon>Desulfitobacteriaceae</taxon>
        <taxon>Desulfosporosinus</taxon>
    </lineage>
</organism>
<dbReference type="PANTHER" id="PTHR11764:SF20">
    <property type="entry name" value="LANOSTEROL SYNTHASE"/>
    <property type="match status" value="1"/>
</dbReference>
<keyword evidence="6" id="KW-1185">Reference proteome</keyword>
<dbReference type="Pfam" id="PF13243">
    <property type="entry name" value="SQHop_cyclase_C"/>
    <property type="match status" value="1"/>
</dbReference>
<dbReference type="GO" id="GO:0016104">
    <property type="term" value="P:triterpenoid biosynthetic process"/>
    <property type="evidence" value="ECO:0007669"/>
    <property type="project" value="InterPro"/>
</dbReference>
<gene>
    <name evidence="5" type="ordered locus">Desaci_1161</name>
</gene>
<accession>I4D321</accession>
<dbReference type="AlphaFoldDB" id="I4D321"/>
<dbReference type="RefSeq" id="WP_014826202.1">
    <property type="nucleotide sequence ID" value="NC_018068.1"/>
</dbReference>
<dbReference type="HOGENOM" id="CLU_513623_0_0_9"/>
<dbReference type="UniPathway" id="UPA00337"/>
<comment type="similarity">
    <text evidence="2">Belongs to the terpene cyclase/mutase family.</text>
</comment>
<comment type="pathway">
    <text evidence="1">Secondary metabolite biosynthesis; hopanoid biosynthesis.</text>
</comment>
<keyword evidence="3" id="KW-0677">Repeat</keyword>
<dbReference type="InterPro" id="IPR018333">
    <property type="entry name" value="Squalene_cyclase"/>
</dbReference>
<feature type="domain" description="Squalene cyclase C-terminal" evidence="4">
    <location>
        <begin position="288"/>
        <end position="449"/>
    </location>
</feature>
<dbReference type="GO" id="GO:0016866">
    <property type="term" value="F:intramolecular transferase activity"/>
    <property type="evidence" value="ECO:0007669"/>
    <property type="project" value="InterPro"/>
</dbReference>
<dbReference type="OrthoDB" id="9758578at2"/>
<dbReference type="Gene3D" id="1.50.10.20">
    <property type="match status" value="2"/>
</dbReference>
<dbReference type="STRING" id="646529.Desaci_1161"/>
<evidence type="ECO:0000256" key="1">
    <source>
        <dbReference type="ARBA" id="ARBA00004999"/>
    </source>
</evidence>
<dbReference type="eggNOG" id="COG1657">
    <property type="taxonomic scope" value="Bacteria"/>
</dbReference>